<accession>F2JT18</accession>
<evidence type="ECO:0000313" key="2">
    <source>
        <dbReference type="Proteomes" id="UP000008467"/>
    </source>
</evidence>
<gene>
    <name evidence="1" type="ordered locus">Clole_3553</name>
</gene>
<dbReference type="RefSeq" id="WP_013658513.1">
    <property type="nucleotide sequence ID" value="NC_015275.1"/>
</dbReference>
<dbReference type="AlphaFoldDB" id="F2JT18"/>
<evidence type="ECO:0000313" key="1">
    <source>
        <dbReference type="EMBL" id="ADZ85237.1"/>
    </source>
</evidence>
<protein>
    <submittedName>
        <fullName evidence="1">Uncharacterized protein</fullName>
    </submittedName>
</protein>
<reference evidence="1 2" key="1">
    <citation type="journal article" date="2011" name="J. Bacteriol.">
        <title>Complete genome sequence of the cellulose-degrading bacterium Cellulosilyticum lentocellum.</title>
        <authorList>
            <consortium name="US DOE Joint Genome Institute"/>
            <person name="Miller D.A."/>
            <person name="Suen G."/>
            <person name="Bruce D."/>
            <person name="Copeland A."/>
            <person name="Cheng J.F."/>
            <person name="Detter C."/>
            <person name="Goodwin L.A."/>
            <person name="Han C.S."/>
            <person name="Hauser L.J."/>
            <person name="Land M.L."/>
            <person name="Lapidus A."/>
            <person name="Lucas S."/>
            <person name="Meincke L."/>
            <person name="Pitluck S."/>
            <person name="Tapia R."/>
            <person name="Teshima H."/>
            <person name="Woyke T."/>
            <person name="Fox B.G."/>
            <person name="Angert E.R."/>
            <person name="Currie C.R."/>
        </authorList>
    </citation>
    <scope>NUCLEOTIDE SEQUENCE [LARGE SCALE GENOMIC DNA]</scope>
    <source>
        <strain evidence="2">ATCC 49066 / DSM 5427 / NCIMB 11756 / RHM5</strain>
    </source>
</reference>
<sequence>MYRTRIEWKGWIFEIPDIEQRFGKTRVEVHKDDIEEVFYIEEQYLSEPICDELYEKYLYVYEG</sequence>
<dbReference type="Proteomes" id="UP000008467">
    <property type="component" value="Chromosome"/>
</dbReference>
<name>F2JT18_CELLD</name>
<dbReference type="HOGENOM" id="CLU_2877577_0_0_9"/>
<dbReference type="KEGG" id="cle:Clole_3553"/>
<proteinExistence type="predicted"/>
<organism evidence="1 2">
    <name type="scientific">Cellulosilyticum lentocellum (strain ATCC 49066 / DSM 5427 / NCIMB 11756 / RHM5)</name>
    <name type="common">Clostridium lentocellum</name>
    <dbReference type="NCBI Taxonomy" id="642492"/>
    <lineage>
        <taxon>Bacteria</taxon>
        <taxon>Bacillati</taxon>
        <taxon>Bacillota</taxon>
        <taxon>Clostridia</taxon>
        <taxon>Lachnospirales</taxon>
        <taxon>Cellulosilyticaceae</taxon>
        <taxon>Cellulosilyticum</taxon>
    </lineage>
</organism>
<keyword evidence="2" id="KW-1185">Reference proteome</keyword>
<dbReference type="EMBL" id="CP002582">
    <property type="protein sequence ID" value="ADZ85237.1"/>
    <property type="molecule type" value="Genomic_DNA"/>
</dbReference>